<feature type="transmembrane region" description="Helical" evidence="10">
    <location>
        <begin position="20"/>
        <end position="41"/>
    </location>
</feature>
<evidence type="ECO:0000256" key="4">
    <source>
        <dbReference type="ARBA" id="ARBA00022448"/>
    </source>
</evidence>
<dbReference type="RefSeq" id="WP_128154674.1">
    <property type="nucleotide sequence ID" value="NZ_SAVA01000001.1"/>
</dbReference>
<keyword evidence="13" id="KW-1185">Reference proteome</keyword>
<dbReference type="PROSITE" id="PS50928">
    <property type="entry name" value="ABC_TM1"/>
    <property type="match status" value="1"/>
</dbReference>
<dbReference type="SUPFAM" id="SSF161098">
    <property type="entry name" value="MetI-like"/>
    <property type="match status" value="1"/>
</dbReference>
<evidence type="ECO:0000259" key="11">
    <source>
        <dbReference type="PROSITE" id="PS50928"/>
    </source>
</evidence>
<feature type="transmembrane region" description="Helical" evidence="10">
    <location>
        <begin position="62"/>
        <end position="83"/>
    </location>
</feature>
<feature type="transmembrane region" description="Helical" evidence="10">
    <location>
        <begin position="89"/>
        <end position="105"/>
    </location>
</feature>
<comment type="caution">
    <text evidence="12">The sequence shown here is derived from an EMBL/GenBank/DDBJ whole genome shotgun (WGS) entry which is preliminary data.</text>
</comment>
<evidence type="ECO:0000256" key="9">
    <source>
        <dbReference type="ARBA" id="ARBA00023136"/>
    </source>
</evidence>
<feature type="domain" description="ABC transmembrane type-1" evidence="11">
    <location>
        <begin position="16"/>
        <end position="209"/>
    </location>
</feature>
<keyword evidence="5" id="KW-1003">Cell membrane</keyword>
<organism evidence="12 13">
    <name type="scientific">Paenirhodobacter huangdaonensis</name>
    <dbReference type="NCBI Taxonomy" id="2501515"/>
    <lineage>
        <taxon>Bacteria</taxon>
        <taxon>Pseudomonadati</taxon>
        <taxon>Pseudomonadota</taxon>
        <taxon>Alphaproteobacteria</taxon>
        <taxon>Rhodobacterales</taxon>
        <taxon>Rhodobacter group</taxon>
        <taxon>Paenirhodobacter</taxon>
    </lineage>
</organism>
<evidence type="ECO:0000256" key="3">
    <source>
        <dbReference type="ARBA" id="ARBA00010072"/>
    </source>
</evidence>
<dbReference type="GO" id="GO:0043190">
    <property type="term" value="C:ATP-binding cassette (ABC) transporter complex"/>
    <property type="evidence" value="ECO:0007669"/>
    <property type="project" value="InterPro"/>
</dbReference>
<dbReference type="Proteomes" id="UP000288071">
    <property type="component" value="Unassembled WGS sequence"/>
</dbReference>
<gene>
    <name evidence="12" type="ORF">EOW66_02900</name>
</gene>
<keyword evidence="4 10" id="KW-0813">Transport</keyword>
<accession>A0A3S3MTI0</accession>
<reference evidence="12 13" key="2">
    <citation type="submission" date="2019-01" db="EMBL/GenBank/DDBJ databases">
        <title>Sinorhodobacter populi sp. nov. isolated from the symptomatic bark tissue of Populus euramericana canker.</title>
        <authorList>
            <person name="Xu G."/>
        </authorList>
    </citation>
    <scope>NUCLEOTIDE SEQUENCE [LARGE SCALE GENOMIC DNA]</scope>
    <source>
        <strain evidence="12 13">CGMCC 1.12963</strain>
    </source>
</reference>
<keyword evidence="9 10" id="KW-0472">Membrane</keyword>
<comment type="function">
    <text evidence="1">Part of the binding-protein-dependent transport system for glutamine; probably responsible for the translocation of the substrate across the membrane.</text>
</comment>
<keyword evidence="7" id="KW-0029">Amino-acid transport</keyword>
<evidence type="ECO:0000256" key="6">
    <source>
        <dbReference type="ARBA" id="ARBA00022692"/>
    </source>
</evidence>
<evidence type="ECO:0000256" key="1">
    <source>
        <dbReference type="ARBA" id="ARBA00003159"/>
    </source>
</evidence>
<evidence type="ECO:0000313" key="13">
    <source>
        <dbReference type="Proteomes" id="UP000288071"/>
    </source>
</evidence>
<comment type="subcellular location">
    <subcellularLocation>
        <location evidence="2">Cell inner membrane</location>
        <topology evidence="2">Multi-pass membrane protein</topology>
    </subcellularLocation>
    <subcellularLocation>
        <location evidence="10">Cell membrane</location>
        <topology evidence="10">Multi-pass membrane protein</topology>
    </subcellularLocation>
</comment>
<dbReference type="InterPro" id="IPR010065">
    <property type="entry name" value="AA_ABC_transptr_permease_3TM"/>
</dbReference>
<dbReference type="GO" id="GO:0022857">
    <property type="term" value="F:transmembrane transporter activity"/>
    <property type="evidence" value="ECO:0007669"/>
    <property type="project" value="InterPro"/>
</dbReference>
<feature type="transmembrane region" description="Helical" evidence="10">
    <location>
        <begin position="126"/>
        <end position="145"/>
    </location>
</feature>
<comment type="similarity">
    <text evidence="3">Belongs to the binding-protein-dependent transport system permease family. HisMQ subfamily.</text>
</comment>
<evidence type="ECO:0000256" key="10">
    <source>
        <dbReference type="RuleBase" id="RU363032"/>
    </source>
</evidence>
<dbReference type="EMBL" id="SAVA01000001">
    <property type="protein sequence ID" value="RWR55027.1"/>
    <property type="molecule type" value="Genomic_DNA"/>
</dbReference>
<evidence type="ECO:0000256" key="2">
    <source>
        <dbReference type="ARBA" id="ARBA00004429"/>
    </source>
</evidence>
<dbReference type="PANTHER" id="PTHR30614">
    <property type="entry name" value="MEMBRANE COMPONENT OF AMINO ACID ABC TRANSPORTER"/>
    <property type="match status" value="1"/>
</dbReference>
<name>A0A3S3MTI0_9RHOB</name>
<keyword evidence="8 10" id="KW-1133">Transmembrane helix</keyword>
<dbReference type="InterPro" id="IPR000515">
    <property type="entry name" value="MetI-like"/>
</dbReference>
<dbReference type="GO" id="GO:0006865">
    <property type="term" value="P:amino acid transport"/>
    <property type="evidence" value="ECO:0007669"/>
    <property type="project" value="UniProtKB-KW"/>
</dbReference>
<reference evidence="13" key="1">
    <citation type="submission" date="2019-01" db="EMBL/GenBank/DDBJ databases">
        <title>Sinorhodobacter populi sp. nov. isolated from the symptomatic bark tissue of Populus euramericana canker.</title>
        <authorList>
            <person name="Li Y."/>
        </authorList>
    </citation>
    <scope>NUCLEOTIDE SEQUENCE [LARGE SCALE GENOMIC DNA]</scope>
    <source>
        <strain evidence="13">CGMCC 1.12963</strain>
    </source>
</reference>
<dbReference type="Pfam" id="PF00528">
    <property type="entry name" value="BPD_transp_1"/>
    <property type="match status" value="1"/>
</dbReference>
<proteinExistence type="inferred from homology"/>
<keyword evidence="6 10" id="KW-0812">Transmembrane</keyword>
<protein>
    <submittedName>
        <fullName evidence="12">Amino acid ABC transporter permease</fullName>
    </submittedName>
</protein>
<sequence>MMHFDPMVPFKYWDALLIGLWMSVRLTLICLALGIALGFLTSQARRSRLMPLRAFATFYVELFRGTPVLIQLFWIFYCLPLLLGFEPGNFASAVVALTLYAGAITSETFRASLKSIPREQYDTCRALGITGMNLALWVVLPQALLRAIPTLLSNAVALFKESALISAVGMADLMFIGSSISNRTGRPVEMLTAIAVIYFAVAFPLTRVVGRIEARILRRLAV</sequence>
<dbReference type="InterPro" id="IPR035906">
    <property type="entry name" value="MetI-like_sf"/>
</dbReference>
<evidence type="ECO:0000256" key="7">
    <source>
        <dbReference type="ARBA" id="ARBA00022970"/>
    </source>
</evidence>
<evidence type="ECO:0000313" key="12">
    <source>
        <dbReference type="EMBL" id="RWR55027.1"/>
    </source>
</evidence>
<feature type="transmembrane region" description="Helical" evidence="10">
    <location>
        <begin position="190"/>
        <end position="210"/>
    </location>
</feature>
<dbReference type="PANTHER" id="PTHR30614:SF20">
    <property type="entry name" value="GLUTAMINE TRANSPORT SYSTEM PERMEASE PROTEIN GLNP"/>
    <property type="match status" value="1"/>
</dbReference>
<evidence type="ECO:0000256" key="5">
    <source>
        <dbReference type="ARBA" id="ARBA00022475"/>
    </source>
</evidence>
<dbReference type="AlphaFoldDB" id="A0A3S3MTI0"/>
<dbReference type="InterPro" id="IPR043429">
    <property type="entry name" value="ArtM/GltK/GlnP/TcyL/YhdX-like"/>
</dbReference>
<dbReference type="Gene3D" id="1.10.3720.10">
    <property type="entry name" value="MetI-like"/>
    <property type="match status" value="1"/>
</dbReference>
<dbReference type="NCBIfam" id="TIGR01726">
    <property type="entry name" value="HEQRo_perm_3TM"/>
    <property type="match status" value="1"/>
</dbReference>
<dbReference type="CDD" id="cd06261">
    <property type="entry name" value="TM_PBP2"/>
    <property type="match status" value="1"/>
</dbReference>
<evidence type="ECO:0000256" key="8">
    <source>
        <dbReference type="ARBA" id="ARBA00022989"/>
    </source>
</evidence>